<name>A0A222ENZ3_9MOLU</name>
<sequence length="107" mass="12604">MAIKKIDKNQLHAILEAIVKVNAINLKLNLNEGIEEEILEVRVKWSNSFCFIYERRPNIMKQLKRYKEGDVIYIKGYFFARWFPGQKSSLPVIEKLLEHKKVGVLTK</sequence>
<evidence type="ECO:0000313" key="2">
    <source>
        <dbReference type="Proteomes" id="UP000203229"/>
    </source>
</evidence>
<evidence type="ECO:0000313" key="1">
    <source>
        <dbReference type="EMBL" id="ASP28236.1"/>
    </source>
</evidence>
<dbReference type="OrthoDB" id="9933285at2"/>
<keyword evidence="2" id="KW-1185">Reference proteome</keyword>
<accession>A0A222ENZ3</accession>
<gene>
    <name evidence="1" type="ORF">SCORR_v1c04640</name>
</gene>
<reference evidence="1 2" key="1">
    <citation type="submission" date="2017-07" db="EMBL/GenBank/DDBJ databases">
        <title>Complete genome sequence of Spiroplasma corruscae EC-1 (DSM 19793).</title>
        <authorList>
            <person name="Tsai Y.-M."/>
            <person name="Lo W.-S."/>
            <person name="Kuo C.-H."/>
        </authorList>
    </citation>
    <scope>NUCLEOTIDE SEQUENCE [LARGE SCALE GENOMIC DNA]</scope>
    <source>
        <strain evidence="1 2">EC-1</strain>
    </source>
</reference>
<dbReference type="RefSeq" id="WP_094048780.1">
    <property type="nucleotide sequence ID" value="NZ_CP022535.1"/>
</dbReference>
<dbReference type="KEGG" id="scou:SCORR_v1c04640"/>
<evidence type="ECO:0008006" key="3">
    <source>
        <dbReference type="Google" id="ProtNLM"/>
    </source>
</evidence>
<proteinExistence type="predicted"/>
<dbReference type="AlphaFoldDB" id="A0A222ENZ3"/>
<organism evidence="1 2">
    <name type="scientific">Spiroplasma corruscae</name>
    <dbReference type="NCBI Taxonomy" id="216934"/>
    <lineage>
        <taxon>Bacteria</taxon>
        <taxon>Bacillati</taxon>
        <taxon>Mycoplasmatota</taxon>
        <taxon>Mollicutes</taxon>
        <taxon>Entomoplasmatales</taxon>
        <taxon>Spiroplasmataceae</taxon>
        <taxon>Spiroplasma</taxon>
    </lineage>
</organism>
<dbReference type="EMBL" id="CP022535">
    <property type="protein sequence ID" value="ASP28236.1"/>
    <property type="molecule type" value="Genomic_DNA"/>
</dbReference>
<protein>
    <recommendedName>
        <fullName evidence="3">Single-stranded DNA-binding protein</fullName>
    </recommendedName>
</protein>
<dbReference type="Proteomes" id="UP000203229">
    <property type="component" value="Chromosome"/>
</dbReference>